<gene>
    <name evidence="1" type="ORF">CFP56_003780</name>
</gene>
<evidence type="ECO:0000313" key="2">
    <source>
        <dbReference type="Proteomes" id="UP000237347"/>
    </source>
</evidence>
<comment type="caution">
    <text evidence="1">The sequence shown here is derived from an EMBL/GenBank/DDBJ whole genome shotgun (WGS) entry which is preliminary data.</text>
</comment>
<keyword evidence="2" id="KW-1185">Reference proteome</keyword>
<accession>A0AAW0LCP7</accession>
<dbReference type="Proteomes" id="UP000237347">
    <property type="component" value="Unassembled WGS sequence"/>
</dbReference>
<evidence type="ECO:0000313" key="1">
    <source>
        <dbReference type="EMBL" id="KAK7849127.1"/>
    </source>
</evidence>
<proteinExistence type="predicted"/>
<protein>
    <submittedName>
        <fullName evidence="1">Uncharacterized protein</fullName>
    </submittedName>
</protein>
<name>A0AAW0LCP7_QUESU</name>
<reference evidence="1 2" key="1">
    <citation type="journal article" date="2018" name="Sci. Data">
        <title>The draft genome sequence of cork oak.</title>
        <authorList>
            <person name="Ramos A.M."/>
            <person name="Usie A."/>
            <person name="Barbosa P."/>
            <person name="Barros P.M."/>
            <person name="Capote T."/>
            <person name="Chaves I."/>
            <person name="Simoes F."/>
            <person name="Abreu I."/>
            <person name="Carrasquinho I."/>
            <person name="Faro C."/>
            <person name="Guimaraes J.B."/>
            <person name="Mendonca D."/>
            <person name="Nobrega F."/>
            <person name="Rodrigues L."/>
            <person name="Saibo N.J.M."/>
            <person name="Varela M.C."/>
            <person name="Egas C."/>
            <person name="Matos J."/>
            <person name="Miguel C.M."/>
            <person name="Oliveira M.M."/>
            <person name="Ricardo C.P."/>
            <person name="Goncalves S."/>
        </authorList>
    </citation>
    <scope>NUCLEOTIDE SEQUENCE [LARGE SCALE GENOMIC DNA]</scope>
    <source>
        <strain evidence="2">cv. HL8</strain>
    </source>
</reference>
<dbReference type="AlphaFoldDB" id="A0AAW0LCP7"/>
<sequence length="90" mass="10234">MAMIKCKHNIEITGPENKNTWNFHGTVDILDLLRTFLTFLVLARLHANSSADNTIAMSTSCRTIFSNSYTPFSAEEIFSNWLIFFRAGTK</sequence>
<organism evidence="1 2">
    <name type="scientific">Quercus suber</name>
    <name type="common">Cork oak</name>
    <dbReference type="NCBI Taxonomy" id="58331"/>
    <lineage>
        <taxon>Eukaryota</taxon>
        <taxon>Viridiplantae</taxon>
        <taxon>Streptophyta</taxon>
        <taxon>Embryophyta</taxon>
        <taxon>Tracheophyta</taxon>
        <taxon>Spermatophyta</taxon>
        <taxon>Magnoliopsida</taxon>
        <taxon>eudicotyledons</taxon>
        <taxon>Gunneridae</taxon>
        <taxon>Pentapetalae</taxon>
        <taxon>rosids</taxon>
        <taxon>fabids</taxon>
        <taxon>Fagales</taxon>
        <taxon>Fagaceae</taxon>
        <taxon>Quercus</taxon>
    </lineage>
</organism>
<dbReference type="EMBL" id="PKMF04000118">
    <property type="protein sequence ID" value="KAK7849127.1"/>
    <property type="molecule type" value="Genomic_DNA"/>
</dbReference>